<feature type="region of interest" description="Disordered" evidence="1">
    <location>
        <begin position="1"/>
        <end position="57"/>
    </location>
</feature>
<dbReference type="EMBL" id="JACEIK010001197">
    <property type="protein sequence ID" value="MCD7467079.1"/>
    <property type="molecule type" value="Genomic_DNA"/>
</dbReference>
<proteinExistence type="predicted"/>
<reference evidence="2 3" key="1">
    <citation type="journal article" date="2021" name="BMC Genomics">
        <title>Datura genome reveals duplications of psychoactive alkaloid biosynthetic genes and high mutation rate following tissue culture.</title>
        <authorList>
            <person name="Rajewski A."/>
            <person name="Carter-House D."/>
            <person name="Stajich J."/>
            <person name="Litt A."/>
        </authorList>
    </citation>
    <scope>NUCLEOTIDE SEQUENCE [LARGE SCALE GENOMIC DNA]</scope>
    <source>
        <strain evidence="2">AR-01</strain>
    </source>
</reference>
<evidence type="ECO:0000313" key="3">
    <source>
        <dbReference type="Proteomes" id="UP000823775"/>
    </source>
</evidence>
<comment type="caution">
    <text evidence="2">The sequence shown here is derived from an EMBL/GenBank/DDBJ whole genome shotgun (WGS) entry which is preliminary data.</text>
</comment>
<keyword evidence="3" id="KW-1185">Reference proteome</keyword>
<feature type="non-terminal residue" evidence="2">
    <location>
        <position position="57"/>
    </location>
</feature>
<sequence>MSMSETSFSDTYKQPSVRENPMTRVSDQSVKKEYMKEKGEPRGKEKKHLKTLRKLVP</sequence>
<organism evidence="2 3">
    <name type="scientific">Datura stramonium</name>
    <name type="common">Jimsonweed</name>
    <name type="synonym">Common thornapple</name>
    <dbReference type="NCBI Taxonomy" id="4076"/>
    <lineage>
        <taxon>Eukaryota</taxon>
        <taxon>Viridiplantae</taxon>
        <taxon>Streptophyta</taxon>
        <taxon>Embryophyta</taxon>
        <taxon>Tracheophyta</taxon>
        <taxon>Spermatophyta</taxon>
        <taxon>Magnoliopsida</taxon>
        <taxon>eudicotyledons</taxon>
        <taxon>Gunneridae</taxon>
        <taxon>Pentapetalae</taxon>
        <taxon>asterids</taxon>
        <taxon>lamiids</taxon>
        <taxon>Solanales</taxon>
        <taxon>Solanaceae</taxon>
        <taxon>Solanoideae</taxon>
        <taxon>Datureae</taxon>
        <taxon>Datura</taxon>
    </lineage>
</organism>
<feature type="compositionally biased region" description="Polar residues" evidence="1">
    <location>
        <begin position="1"/>
        <end position="14"/>
    </location>
</feature>
<evidence type="ECO:0000313" key="2">
    <source>
        <dbReference type="EMBL" id="MCD7467079.1"/>
    </source>
</evidence>
<protein>
    <submittedName>
        <fullName evidence="2">Uncharacterized protein</fullName>
    </submittedName>
</protein>
<accession>A0ABS8T915</accession>
<evidence type="ECO:0000256" key="1">
    <source>
        <dbReference type="SAM" id="MobiDB-lite"/>
    </source>
</evidence>
<feature type="compositionally biased region" description="Basic residues" evidence="1">
    <location>
        <begin position="44"/>
        <end position="57"/>
    </location>
</feature>
<gene>
    <name evidence="2" type="ORF">HAX54_004278</name>
</gene>
<dbReference type="Proteomes" id="UP000823775">
    <property type="component" value="Unassembled WGS sequence"/>
</dbReference>
<name>A0ABS8T915_DATST</name>
<feature type="compositionally biased region" description="Basic and acidic residues" evidence="1">
    <location>
        <begin position="29"/>
        <end position="43"/>
    </location>
</feature>